<protein>
    <submittedName>
        <fullName evidence="1">Phytoene/squalene synthase family protein</fullName>
    </submittedName>
</protein>
<dbReference type="Proteomes" id="UP001626536">
    <property type="component" value="Chromosome"/>
</dbReference>
<dbReference type="SUPFAM" id="SSF48576">
    <property type="entry name" value="Terpenoid synthases"/>
    <property type="match status" value="1"/>
</dbReference>
<dbReference type="InterPro" id="IPR002060">
    <property type="entry name" value="Squ/phyt_synthse"/>
</dbReference>
<reference evidence="1 2" key="1">
    <citation type="submission" date="2023-10" db="EMBL/GenBank/DDBJ databases">
        <title>Novel methanotroph of the genus Methylocapsa from a subarctic wetland.</title>
        <authorList>
            <person name="Belova S.E."/>
            <person name="Oshkin I.Y."/>
            <person name="Miroshnikov K."/>
            <person name="Dedysh S.N."/>
        </authorList>
    </citation>
    <scope>NUCLEOTIDE SEQUENCE [LARGE SCALE GENOMIC DNA]</scope>
    <source>
        <strain evidence="1 2">RX1</strain>
    </source>
</reference>
<name>A0ABZ0HRA1_9HYPH</name>
<evidence type="ECO:0000313" key="2">
    <source>
        <dbReference type="Proteomes" id="UP001626536"/>
    </source>
</evidence>
<organism evidence="1 2">
    <name type="scientific">Methylocapsa polymorpha</name>
    <dbReference type="NCBI Taxonomy" id="3080828"/>
    <lineage>
        <taxon>Bacteria</taxon>
        <taxon>Pseudomonadati</taxon>
        <taxon>Pseudomonadota</taxon>
        <taxon>Alphaproteobacteria</taxon>
        <taxon>Hyphomicrobiales</taxon>
        <taxon>Beijerinckiaceae</taxon>
        <taxon>Methylocapsa</taxon>
    </lineage>
</organism>
<dbReference type="PANTHER" id="PTHR31480">
    <property type="entry name" value="BIFUNCTIONAL LYCOPENE CYCLASE/PHYTOENE SYNTHASE"/>
    <property type="match status" value="1"/>
</dbReference>
<proteinExistence type="predicted"/>
<keyword evidence="2" id="KW-1185">Reference proteome</keyword>
<evidence type="ECO:0000313" key="1">
    <source>
        <dbReference type="EMBL" id="WOJ89285.1"/>
    </source>
</evidence>
<gene>
    <name evidence="1" type="ORF">RZS28_16020</name>
</gene>
<dbReference type="Pfam" id="PF00494">
    <property type="entry name" value="SQS_PSY"/>
    <property type="match status" value="1"/>
</dbReference>
<accession>A0ABZ0HRA1</accession>
<sequence>MREPTADAGGSDYAYCETLLRRDDPDRWLASLFAPEQKRRHIHALYAFSLEIARAREIVSEPLLGEIRFQWWRDALETPTRMDVGANPVAAALFDTIERFSLPKQALLELIDARLFDLYDDPMETVEQLEAYARATSSSLFRLVPLILDPDEPADGLGAAEHGGIAYALTGVLRALPWHSARGQAYVPLDILQKHGADRTDLAAGQSSPGALAALADLRGLARRHLDIFAERIPGLPDASRAGFLVLSLCEPYLSQMEKRGYDPFKTVVALPQWRRQWILWRASKRWG</sequence>
<dbReference type="Gene3D" id="1.10.600.10">
    <property type="entry name" value="Farnesyl Diphosphate Synthase"/>
    <property type="match status" value="1"/>
</dbReference>
<dbReference type="InterPro" id="IPR008949">
    <property type="entry name" value="Isoprenoid_synthase_dom_sf"/>
</dbReference>
<dbReference type="RefSeq" id="WP_407338727.1">
    <property type="nucleotide sequence ID" value="NZ_CP136862.1"/>
</dbReference>
<dbReference type="EMBL" id="CP136862">
    <property type="protein sequence ID" value="WOJ89285.1"/>
    <property type="molecule type" value="Genomic_DNA"/>
</dbReference>